<sequence length="182" mass="20235">MTFEPGRPVLYMKVGTHARETLGDIIERKRREIENEGFAMWGYGGNTCHPLKMVQPFAKAANAPITLCMQPMQSKHFADPIRAEEYSEDGKIWRPVPEGINVRGSNYALCIDSLEEVDETLDLSGTRVAVGPSRGRIGNAYIRGRVDKACLEVADNDIEVSKKVSIRLTAEIIAPYAVLLRS</sequence>
<proteinExistence type="predicted"/>
<dbReference type="Proteomes" id="UP000475532">
    <property type="component" value="Unassembled WGS sequence"/>
</dbReference>
<dbReference type="EMBL" id="JAAGLI010000940">
    <property type="protein sequence ID" value="NEA27524.1"/>
    <property type="molecule type" value="Genomic_DNA"/>
</dbReference>
<gene>
    <name evidence="1" type="ORF">G3I70_34260</name>
</gene>
<accession>A0A6L9QU77</accession>
<comment type="caution">
    <text evidence="1">The sequence shown here is derived from an EMBL/GenBank/DDBJ whole genome shotgun (WGS) entry which is preliminary data.</text>
</comment>
<reference evidence="1 2" key="1">
    <citation type="submission" date="2020-01" db="EMBL/GenBank/DDBJ databases">
        <title>Insect and environment-associated Actinomycetes.</title>
        <authorList>
            <person name="Currrie C."/>
            <person name="Chevrette M."/>
            <person name="Carlson C."/>
            <person name="Stubbendieck R."/>
            <person name="Wendt-Pienkowski E."/>
        </authorList>
    </citation>
    <scope>NUCLEOTIDE SEQUENCE [LARGE SCALE GENOMIC DNA]</scope>
    <source>
        <strain evidence="1 2">SID10258</strain>
    </source>
</reference>
<organism evidence="1 2">
    <name type="scientific">Actinomadura bangladeshensis</name>
    <dbReference type="NCBI Taxonomy" id="453573"/>
    <lineage>
        <taxon>Bacteria</taxon>
        <taxon>Bacillati</taxon>
        <taxon>Actinomycetota</taxon>
        <taxon>Actinomycetes</taxon>
        <taxon>Streptosporangiales</taxon>
        <taxon>Thermomonosporaceae</taxon>
        <taxon>Actinomadura</taxon>
    </lineage>
</organism>
<evidence type="ECO:0000313" key="1">
    <source>
        <dbReference type="EMBL" id="NEA27524.1"/>
    </source>
</evidence>
<dbReference type="AlphaFoldDB" id="A0A6L9QU77"/>
<protein>
    <submittedName>
        <fullName evidence="1">Uncharacterized protein</fullName>
    </submittedName>
</protein>
<evidence type="ECO:0000313" key="2">
    <source>
        <dbReference type="Proteomes" id="UP000475532"/>
    </source>
</evidence>
<name>A0A6L9QU77_9ACTN</name>